<dbReference type="SUPFAM" id="SSF48452">
    <property type="entry name" value="TPR-like"/>
    <property type="match status" value="1"/>
</dbReference>
<evidence type="ECO:0000256" key="2">
    <source>
        <dbReference type="ARBA" id="ARBA00006275"/>
    </source>
</evidence>
<comment type="similarity">
    <text evidence="2">Belongs to the SusD family.</text>
</comment>
<evidence type="ECO:0000256" key="1">
    <source>
        <dbReference type="ARBA" id="ARBA00004442"/>
    </source>
</evidence>
<dbReference type="AlphaFoldDB" id="A0A9X2F243"/>
<dbReference type="Pfam" id="PF14322">
    <property type="entry name" value="SusD-like_3"/>
    <property type="match status" value="1"/>
</dbReference>
<dbReference type="Gene3D" id="1.25.40.390">
    <property type="match status" value="1"/>
</dbReference>
<keyword evidence="5" id="KW-0998">Cell outer membrane</keyword>
<dbReference type="InterPro" id="IPR033985">
    <property type="entry name" value="SusD-like_N"/>
</dbReference>
<dbReference type="Proteomes" id="UP001155182">
    <property type="component" value="Unassembled WGS sequence"/>
</dbReference>
<proteinExistence type="inferred from homology"/>
<accession>A0A9X2F243</accession>
<keyword evidence="3 6" id="KW-0732">Signal</keyword>
<evidence type="ECO:0000256" key="5">
    <source>
        <dbReference type="ARBA" id="ARBA00023237"/>
    </source>
</evidence>
<dbReference type="InterPro" id="IPR012944">
    <property type="entry name" value="SusD_RagB_dom"/>
</dbReference>
<name>A0A9X2F243_9SPHI</name>
<evidence type="ECO:0000259" key="8">
    <source>
        <dbReference type="Pfam" id="PF14322"/>
    </source>
</evidence>
<comment type="subcellular location">
    <subcellularLocation>
        <location evidence="1">Cell outer membrane</location>
    </subcellularLocation>
</comment>
<evidence type="ECO:0000256" key="4">
    <source>
        <dbReference type="ARBA" id="ARBA00023136"/>
    </source>
</evidence>
<dbReference type="Pfam" id="PF07980">
    <property type="entry name" value="SusD_RagB"/>
    <property type="match status" value="1"/>
</dbReference>
<feature type="domain" description="RagB/SusD" evidence="7">
    <location>
        <begin position="252"/>
        <end position="526"/>
    </location>
</feature>
<keyword evidence="4" id="KW-0472">Membrane</keyword>
<organism evidence="9 10">
    <name type="scientific">Solitalea agri</name>
    <dbReference type="NCBI Taxonomy" id="2953739"/>
    <lineage>
        <taxon>Bacteria</taxon>
        <taxon>Pseudomonadati</taxon>
        <taxon>Bacteroidota</taxon>
        <taxon>Sphingobacteriia</taxon>
        <taxon>Sphingobacteriales</taxon>
        <taxon>Sphingobacteriaceae</taxon>
        <taxon>Solitalea</taxon>
    </lineage>
</organism>
<dbReference type="InterPro" id="IPR011990">
    <property type="entry name" value="TPR-like_helical_dom_sf"/>
</dbReference>
<comment type="caution">
    <text evidence="9">The sequence shown here is derived from an EMBL/GenBank/DDBJ whole genome shotgun (WGS) entry which is preliminary data.</text>
</comment>
<gene>
    <name evidence="9" type="ORF">NF867_07490</name>
</gene>
<dbReference type="EMBL" id="JAMWYS010000027">
    <property type="protein sequence ID" value="MCO4292700.1"/>
    <property type="molecule type" value="Genomic_DNA"/>
</dbReference>
<feature type="domain" description="SusD-like N-terminal" evidence="8">
    <location>
        <begin position="23"/>
        <end position="213"/>
    </location>
</feature>
<sequence length="526" mass="59290">MKKTYILAGALFLTLSFTACKEDFLDKAPLDELSDQTFWKSEKDAQMALNSCYRNGLYGFWEVLYLDAMADNAYSQFAWDGFQKLGNGTMDAGYVDQNNFFTFKDIRSCNEFLAGVEKIQFADPAKKEAMKAEARFIRAMAYFYKVQFFGDVPLMTTPLSLQESNIPRTPKAEVVKFILDELGAIANALPNKASSSGKVSKAAVLALKARVELSEGKFAEAAASSQQVISMGNYNLFPNYESMFWMANQGNNEVIFDRQYMANAGDNTMWDMGAHLPNSEGGWSSIDPTQSLVDEYECTDGKVKELSSLYNPQNPYVNRDPRMSATIIYPGADWRGSLFNSLDKNSADYYNNSDNASETGYNLRKYMDPAATGDDVWNWGTNAILIRYAEVLLTYAEAKIEQNQIDASVYNAIDAVRQRAGMPVVDRTVYSNQDKLRELIRRERRVEFAMEGFRWFDLKRWNQLEKIGTPVYGVRDGVVNADGSVTLSGSNRLVEERIFATKNYLLPIPQAAIDISKGVLKQNKDY</sequence>
<dbReference type="PROSITE" id="PS51257">
    <property type="entry name" value="PROKAR_LIPOPROTEIN"/>
    <property type="match status" value="1"/>
</dbReference>
<evidence type="ECO:0000313" key="9">
    <source>
        <dbReference type="EMBL" id="MCO4292700.1"/>
    </source>
</evidence>
<feature type="chain" id="PRO_5040909048" evidence="6">
    <location>
        <begin position="22"/>
        <end position="526"/>
    </location>
</feature>
<dbReference type="GO" id="GO:0009279">
    <property type="term" value="C:cell outer membrane"/>
    <property type="evidence" value="ECO:0007669"/>
    <property type="project" value="UniProtKB-SubCell"/>
</dbReference>
<evidence type="ECO:0000256" key="6">
    <source>
        <dbReference type="SAM" id="SignalP"/>
    </source>
</evidence>
<protein>
    <submittedName>
        <fullName evidence="9">RagB/SusD family nutrient uptake outer membrane protein</fullName>
    </submittedName>
</protein>
<evidence type="ECO:0000313" key="10">
    <source>
        <dbReference type="Proteomes" id="UP001155182"/>
    </source>
</evidence>
<keyword evidence="10" id="KW-1185">Reference proteome</keyword>
<dbReference type="RefSeq" id="WP_252587193.1">
    <property type="nucleotide sequence ID" value="NZ_JAMWYS010000027.1"/>
</dbReference>
<feature type="signal peptide" evidence="6">
    <location>
        <begin position="1"/>
        <end position="21"/>
    </location>
</feature>
<evidence type="ECO:0000259" key="7">
    <source>
        <dbReference type="Pfam" id="PF07980"/>
    </source>
</evidence>
<reference evidence="9" key="1">
    <citation type="submission" date="2022-06" db="EMBL/GenBank/DDBJ databases">
        <title>Solitalea sp. MAHUQ-68 isolated from rhizospheric soil.</title>
        <authorList>
            <person name="Huq M.A."/>
        </authorList>
    </citation>
    <scope>NUCLEOTIDE SEQUENCE</scope>
    <source>
        <strain evidence="9">MAHUQ-68</strain>
    </source>
</reference>
<evidence type="ECO:0000256" key="3">
    <source>
        <dbReference type="ARBA" id="ARBA00022729"/>
    </source>
</evidence>